<protein>
    <submittedName>
        <fullName evidence="1">Glycosyltransferase</fullName>
    </submittedName>
</protein>
<evidence type="ECO:0000313" key="2">
    <source>
        <dbReference type="Proteomes" id="UP001171902"/>
    </source>
</evidence>
<dbReference type="RefSeq" id="WP_289957522.1">
    <property type="nucleotide sequence ID" value="NZ_JAUEMJ010000003.1"/>
</dbReference>
<dbReference type="InterPro" id="IPR021466">
    <property type="entry name" value="Put_rhamnosyl_transferase"/>
</dbReference>
<organism evidence="1 2">
    <name type="scientific">Glycomyces tritici</name>
    <dbReference type="NCBI Taxonomy" id="2665176"/>
    <lineage>
        <taxon>Bacteria</taxon>
        <taxon>Bacillati</taxon>
        <taxon>Actinomycetota</taxon>
        <taxon>Actinomycetes</taxon>
        <taxon>Glycomycetales</taxon>
        <taxon>Glycomycetaceae</taxon>
        <taxon>Glycomyces</taxon>
    </lineage>
</organism>
<gene>
    <name evidence="1" type="ORF">QWI33_12750</name>
</gene>
<accession>A0ABT7YPS4</accession>
<evidence type="ECO:0000313" key="1">
    <source>
        <dbReference type="EMBL" id="MDN3240600.1"/>
    </source>
</evidence>
<dbReference type="Pfam" id="PF11316">
    <property type="entry name" value="Rhamno_transf"/>
    <property type="match status" value="1"/>
</dbReference>
<name>A0ABT7YPS4_9ACTN</name>
<dbReference type="EMBL" id="JAUEMJ010000003">
    <property type="protein sequence ID" value="MDN3240600.1"/>
    <property type="molecule type" value="Genomic_DNA"/>
</dbReference>
<reference evidence="1" key="1">
    <citation type="submission" date="2023-06" db="EMBL/GenBank/DDBJ databases">
        <title>Gycomyces niveus sp.nov., a novel actinomycete isolated from soil in Shouguang.</title>
        <authorList>
            <person name="Yang X."/>
            <person name="Zhao J."/>
        </authorList>
    </citation>
    <scope>NUCLEOTIDE SEQUENCE</scope>
    <source>
        <strain evidence="1">NEAU C2</strain>
    </source>
</reference>
<comment type="caution">
    <text evidence="1">The sequence shown here is derived from an EMBL/GenBank/DDBJ whole genome shotgun (WGS) entry which is preliminary data.</text>
</comment>
<sequence>MAFRDRVARRLGMPRGKRHLLHVVGTRLEIGVFNVQWLEYRWQLFETLALSSIDAQSEKDFTWVLGIDRDMPQSFRERLDELAAARPWIRLLELELLDDFESEFKQWCLKEAEAKGRPPVLTTRIDNDDAVHRELFGEIRRAACELLANGSALPAAITAVSGYQWVPATGHGYRAYHHSHSIGTSLLESFDAFTSVYGKNHRRIPDWVVERDGSVRHLGGDTRWWLYATTATSLVLLRTGKGLRDGTVANPGAHELAAKTLRAFGVDAAGGLRDIDEPVLAERHVDLVDQGKAVDRDIKRVRAQIRQLRKAGERADTELLAKRQELHDRRKELARAWVA</sequence>
<keyword evidence="2" id="KW-1185">Reference proteome</keyword>
<proteinExistence type="predicted"/>
<dbReference type="Proteomes" id="UP001171902">
    <property type="component" value="Unassembled WGS sequence"/>
</dbReference>